<accession>A0A1Y0VTE7</accession>
<dbReference type="Proteomes" id="UP000196118">
    <property type="component" value="Chromosome"/>
</dbReference>
<gene>
    <name evidence="4" type="ORF">S100892_02179</name>
</gene>
<protein>
    <submittedName>
        <fullName evidence="4">Choloylglycine hydrolase</fullName>
        <ecNumber evidence="4">3.5.1.24</ecNumber>
    </submittedName>
</protein>
<sequence length="341" mass="37962">MCTNIEITAKNGEHFWGRTMDLALPMFGEDPEHDLGARGMITTIPAGVDIDSQLANWQADYAAMGIGIGGTPILFDGINEHGLAGDLQVLFESTADTLENIQQRQQVPVMNTEFVTYVLTHFKSVKEIRENYQNFAVVDQPTMLNSHSISFPLHYSFVDESGDGVVLEPVNNGSFKLYDSVGVVTNSPEYNWHTVNLRNYIALNDLNIKQPKTYKNGVTLNPIEGGTGYGLTGLPGTYTSPDRLVRSFMVANLMDDFEAEDGIAQLYAAFRPVIIPRGMERNTSEDILSDYTRYWSGYDLKQRKVYIQTGRGLAITAKCLNQTATTISFDEVDTGNYIHEI</sequence>
<dbReference type="PANTHER" id="PTHR35527">
    <property type="entry name" value="CHOLOYLGLYCINE HYDROLASE"/>
    <property type="match status" value="1"/>
</dbReference>
<proteinExistence type="inferred from homology"/>
<dbReference type="Gene3D" id="3.60.60.10">
    <property type="entry name" value="Penicillin V Acylase, Chain A"/>
    <property type="match status" value="1"/>
</dbReference>
<dbReference type="InterPro" id="IPR052193">
    <property type="entry name" value="Peptidase_C59"/>
</dbReference>
<dbReference type="SMR" id="A0A1Y0VTE7"/>
<evidence type="ECO:0000256" key="2">
    <source>
        <dbReference type="ARBA" id="ARBA00022801"/>
    </source>
</evidence>
<dbReference type="PANTHER" id="PTHR35527:SF2">
    <property type="entry name" value="HYDROLASE"/>
    <property type="match status" value="1"/>
</dbReference>
<evidence type="ECO:0000313" key="4">
    <source>
        <dbReference type="EMBL" id="ARW20714.1"/>
    </source>
</evidence>
<dbReference type="Pfam" id="PF02275">
    <property type="entry name" value="CBAH"/>
    <property type="match status" value="1"/>
</dbReference>
<reference evidence="4 5" key="1">
    <citation type="submission" date="2017-05" db="EMBL/GenBank/DDBJ databases">
        <title>Genome sequence of Pediococcus pentosaceus strain SRCM100892.</title>
        <authorList>
            <person name="Cho S.H."/>
        </authorList>
    </citation>
    <scope>NUCLEOTIDE SEQUENCE [LARGE SCALE GENOMIC DNA]</scope>
    <source>
        <strain evidence="4 5">SRCM100892</strain>
    </source>
</reference>
<feature type="domain" description="Choloylglycine hydrolase/NAAA C-terminal" evidence="3">
    <location>
        <begin position="2"/>
        <end position="322"/>
    </location>
</feature>
<name>A0A1Y0VTE7_PEDPE</name>
<comment type="similarity">
    <text evidence="1">Belongs to the peptidase C59 family.</text>
</comment>
<evidence type="ECO:0000259" key="3">
    <source>
        <dbReference type="Pfam" id="PF02275"/>
    </source>
</evidence>
<evidence type="ECO:0000256" key="1">
    <source>
        <dbReference type="ARBA" id="ARBA00006625"/>
    </source>
</evidence>
<dbReference type="InterPro" id="IPR029055">
    <property type="entry name" value="Ntn_hydrolases_N"/>
</dbReference>
<keyword evidence="2 4" id="KW-0378">Hydrolase</keyword>
<dbReference type="GO" id="GO:0045302">
    <property type="term" value="F:choloylglycine hydrolase activity"/>
    <property type="evidence" value="ECO:0007669"/>
    <property type="project" value="UniProtKB-EC"/>
</dbReference>
<dbReference type="SUPFAM" id="SSF56235">
    <property type="entry name" value="N-terminal nucleophile aminohydrolases (Ntn hydrolases)"/>
    <property type="match status" value="1"/>
</dbReference>
<dbReference type="EC" id="3.5.1.24" evidence="4"/>
<dbReference type="InterPro" id="IPR029132">
    <property type="entry name" value="CBAH/NAAA_C"/>
</dbReference>
<evidence type="ECO:0000313" key="5">
    <source>
        <dbReference type="Proteomes" id="UP000196118"/>
    </source>
</evidence>
<dbReference type="EMBL" id="CP021474">
    <property type="protein sequence ID" value="ARW20714.1"/>
    <property type="molecule type" value="Genomic_DNA"/>
</dbReference>
<dbReference type="AlphaFoldDB" id="A0A1Y0VTE7"/>
<organism evidence="4 5">
    <name type="scientific">Pediococcus pentosaceus</name>
    <dbReference type="NCBI Taxonomy" id="1255"/>
    <lineage>
        <taxon>Bacteria</taxon>
        <taxon>Bacillati</taxon>
        <taxon>Bacillota</taxon>
        <taxon>Bacilli</taxon>
        <taxon>Lactobacillales</taxon>
        <taxon>Lactobacillaceae</taxon>
        <taxon>Pediococcus</taxon>
    </lineage>
</organism>